<evidence type="ECO:0000256" key="1">
    <source>
        <dbReference type="SAM" id="MobiDB-lite"/>
    </source>
</evidence>
<evidence type="ECO:0000313" key="4">
    <source>
        <dbReference type="EMBL" id="KAG2647836.1"/>
    </source>
</evidence>
<keyword evidence="5" id="KW-1185">Reference proteome</keyword>
<dbReference type="PANTHER" id="PTHR46836:SF4">
    <property type="entry name" value="DUF4378 DOMAIN-CONTAINING PROTEIN"/>
    <property type="match status" value="1"/>
</dbReference>
<comment type="caution">
    <text evidence="4">The sequence shown here is derived from an EMBL/GenBank/DDBJ whole genome shotgun (WGS) entry which is preliminary data.</text>
</comment>
<dbReference type="Proteomes" id="UP000823388">
    <property type="component" value="Chromosome 2K"/>
</dbReference>
<sequence>MPGHAHHRGRPQGSDDHGLHCSVVVDPHLANEAESSRKQEAARILSDSLFGGERLFSSLSVGSTPMKMLIDDEVSVDVRHASPSTCGICLQFMSPGSYCDKYGFSGDVPHRISTDQIPEFKDVFEVMESARMKTQSLSSGCTNICSGPDKVNSAEMNFMRQKFMDAKRLSTKESFKRSKEFDGALEALVLNKDLLLEFLKKSNHIPTKDSTDISRSPFSAVNRITVLKLSRRNKFVDADIIYPPEDTKMCCRAPEGHSPMNPCANHCSQPPEEDTSSFRQKLSRSSITERIDTHCSPMRIVVLKPCLDKTENMEGAFPLTHEMFQSSYRKSKAPLDYGSAAQSRHTEEYTYQMPTGKFDGGVSGNRIFSPDIGPFSCDAQVSLLSPMEKLKCLEAYQRSNRCHDAWDGPNSDANSFRTLGDMLALSDKEVSKFTSGSSICCKCPKGELHRDGMSGLCGYPLGISSNDGWKDENVCNSTRLKPLSSSITQKSLKMASRKENSRLGEFSVLKDILIVTHNNSENGLVHGRPMRSLVRTSTRHCNESDLPSLDGDESMVTEREMHVNFEEPACSVAARDSSEERLVQPANSKHILSSQCYLDSSYTVPEWKDEDQASVPGNLFRHNHIVSPSPGDSANEAEEHVLDQCAGHAFTSNPTEESVSHVSSREDDQPLVSVFESSLGAEDGCSGGFEKISADLQGKEAIFSFELRMQLQLLNIQATNDETALLSDDGISASCKPRNEAGQMSDTFLDADERDFAYVRDILTRNDEQEFLLNARYLWEYPAPASSDVYESLEKKYGKYILWPQSDRRLLFDLTNDALMGVVSCLTYSGMRKKWQSKKRGKEEGVLDHVWERVCRQRQEAECFQEERLMGVGSLDCEDATYQIAGELESMLGADLLEEVAELLL</sequence>
<feature type="domain" description="DUF4378" evidence="3">
    <location>
        <begin position="755"/>
        <end position="899"/>
    </location>
</feature>
<dbReference type="Pfam" id="PF14309">
    <property type="entry name" value="DUF4378"/>
    <property type="match status" value="1"/>
</dbReference>
<accession>A0A8T0WPZ1</accession>
<dbReference type="InterPro" id="IPR022212">
    <property type="entry name" value="DUF3741"/>
</dbReference>
<evidence type="ECO:0000259" key="3">
    <source>
        <dbReference type="Pfam" id="PF14309"/>
    </source>
</evidence>
<dbReference type="EMBL" id="CM029039">
    <property type="protein sequence ID" value="KAG2647836.1"/>
    <property type="molecule type" value="Genomic_DNA"/>
</dbReference>
<feature type="compositionally biased region" description="Basic residues" evidence="1">
    <location>
        <begin position="1"/>
        <end position="10"/>
    </location>
</feature>
<evidence type="ECO:0008006" key="6">
    <source>
        <dbReference type="Google" id="ProtNLM"/>
    </source>
</evidence>
<name>A0A8T0WPZ1_PANVG</name>
<gene>
    <name evidence="4" type="ORF">PVAP13_2KG108400</name>
</gene>
<dbReference type="Pfam" id="PF12552">
    <property type="entry name" value="DUF3741"/>
    <property type="match status" value="1"/>
</dbReference>
<organism evidence="4 5">
    <name type="scientific">Panicum virgatum</name>
    <name type="common">Blackwell switchgrass</name>
    <dbReference type="NCBI Taxonomy" id="38727"/>
    <lineage>
        <taxon>Eukaryota</taxon>
        <taxon>Viridiplantae</taxon>
        <taxon>Streptophyta</taxon>
        <taxon>Embryophyta</taxon>
        <taxon>Tracheophyta</taxon>
        <taxon>Spermatophyta</taxon>
        <taxon>Magnoliopsida</taxon>
        <taxon>Liliopsida</taxon>
        <taxon>Poales</taxon>
        <taxon>Poaceae</taxon>
        <taxon>PACMAD clade</taxon>
        <taxon>Panicoideae</taxon>
        <taxon>Panicodae</taxon>
        <taxon>Paniceae</taxon>
        <taxon>Panicinae</taxon>
        <taxon>Panicum</taxon>
        <taxon>Panicum sect. Hiantes</taxon>
    </lineage>
</organism>
<evidence type="ECO:0000313" key="5">
    <source>
        <dbReference type="Proteomes" id="UP000823388"/>
    </source>
</evidence>
<dbReference type="PANTHER" id="PTHR46836">
    <property type="entry name" value="AFADIN"/>
    <property type="match status" value="1"/>
</dbReference>
<reference evidence="4" key="1">
    <citation type="submission" date="2020-05" db="EMBL/GenBank/DDBJ databases">
        <title>WGS assembly of Panicum virgatum.</title>
        <authorList>
            <person name="Lovell J.T."/>
            <person name="Jenkins J."/>
            <person name="Shu S."/>
            <person name="Juenger T.E."/>
            <person name="Schmutz J."/>
        </authorList>
    </citation>
    <scope>NUCLEOTIDE SEQUENCE</scope>
    <source>
        <strain evidence="4">AP13</strain>
    </source>
</reference>
<dbReference type="AlphaFoldDB" id="A0A8T0WPZ1"/>
<evidence type="ECO:0000259" key="2">
    <source>
        <dbReference type="Pfam" id="PF12552"/>
    </source>
</evidence>
<feature type="region of interest" description="Disordered" evidence="1">
    <location>
        <begin position="1"/>
        <end position="20"/>
    </location>
</feature>
<proteinExistence type="predicted"/>
<protein>
    <recommendedName>
        <fullName evidence="6">DUF4378 domain-containing protein</fullName>
    </recommendedName>
</protein>
<dbReference type="InterPro" id="IPR025486">
    <property type="entry name" value="DUF4378"/>
</dbReference>
<feature type="domain" description="DUF3741" evidence="2">
    <location>
        <begin position="160"/>
        <end position="203"/>
    </location>
</feature>